<dbReference type="EMBL" id="JARKIF010000001">
    <property type="protein sequence ID" value="KAJ7649878.1"/>
    <property type="molecule type" value="Genomic_DNA"/>
</dbReference>
<proteinExistence type="predicted"/>
<dbReference type="SUPFAM" id="SSF52047">
    <property type="entry name" value="RNI-like"/>
    <property type="match status" value="1"/>
</dbReference>
<dbReference type="InterPro" id="IPR032675">
    <property type="entry name" value="LRR_dom_sf"/>
</dbReference>
<sequence>MSVLELEAGLESVCVEIEQQTDPKVLLKLQHEEILLGRQLNAECDPVTRLPPEITSEIFIQCIPVSRHPQREARCIPILLLNICHSWSAVAVSTAELWTDINISFPRPEGFITVLGAWLDRSRSHPLHVCLEGPTNVDEVTLLWRHSERLTSFHFIIGDSTRQALFQLFAWSPRVFSMCGSDVDCAWPAIRRFLRATPNLVELDVGKMSLVDVHGSSDLHLPNLRRVSFYSPTHDLMRVSTQLEYLSVCTERTAIDDFRFFLEQSPELKWLRIRESNWGSGELARMPWKHLMVLVPALTHLEIWSLEHKTAEVLFILLAEFTPGSSPPSISSLDVLFTALSRRRDNLRTVRVRMNEPITVVLSPENQAAMGQLVAEGMNMYIGYPEKQEFLSVSESY</sequence>
<gene>
    <name evidence="1" type="ORF">FB45DRAFT_886262</name>
</gene>
<name>A0AAD7CIC5_9AGAR</name>
<reference evidence="1" key="1">
    <citation type="submission" date="2023-03" db="EMBL/GenBank/DDBJ databases">
        <title>Massive genome expansion in bonnet fungi (Mycena s.s.) driven by repeated elements and novel gene families across ecological guilds.</title>
        <authorList>
            <consortium name="Lawrence Berkeley National Laboratory"/>
            <person name="Harder C.B."/>
            <person name="Miyauchi S."/>
            <person name="Viragh M."/>
            <person name="Kuo A."/>
            <person name="Thoen E."/>
            <person name="Andreopoulos B."/>
            <person name="Lu D."/>
            <person name="Skrede I."/>
            <person name="Drula E."/>
            <person name="Henrissat B."/>
            <person name="Morin E."/>
            <person name="Kohler A."/>
            <person name="Barry K."/>
            <person name="LaButti K."/>
            <person name="Morin E."/>
            <person name="Salamov A."/>
            <person name="Lipzen A."/>
            <person name="Mereny Z."/>
            <person name="Hegedus B."/>
            <person name="Baldrian P."/>
            <person name="Stursova M."/>
            <person name="Weitz H."/>
            <person name="Taylor A."/>
            <person name="Grigoriev I.V."/>
            <person name="Nagy L.G."/>
            <person name="Martin F."/>
            <person name="Kauserud H."/>
        </authorList>
    </citation>
    <scope>NUCLEOTIDE SEQUENCE</scope>
    <source>
        <strain evidence="1">9284</strain>
    </source>
</reference>
<organism evidence="1 2">
    <name type="scientific">Roridomyces roridus</name>
    <dbReference type="NCBI Taxonomy" id="1738132"/>
    <lineage>
        <taxon>Eukaryota</taxon>
        <taxon>Fungi</taxon>
        <taxon>Dikarya</taxon>
        <taxon>Basidiomycota</taxon>
        <taxon>Agaricomycotina</taxon>
        <taxon>Agaricomycetes</taxon>
        <taxon>Agaricomycetidae</taxon>
        <taxon>Agaricales</taxon>
        <taxon>Marasmiineae</taxon>
        <taxon>Mycenaceae</taxon>
        <taxon>Roridomyces</taxon>
    </lineage>
</organism>
<evidence type="ECO:0000313" key="2">
    <source>
        <dbReference type="Proteomes" id="UP001221142"/>
    </source>
</evidence>
<dbReference type="Gene3D" id="3.80.10.10">
    <property type="entry name" value="Ribonuclease Inhibitor"/>
    <property type="match status" value="1"/>
</dbReference>
<accession>A0AAD7CIC5</accession>
<evidence type="ECO:0000313" key="1">
    <source>
        <dbReference type="EMBL" id="KAJ7649878.1"/>
    </source>
</evidence>
<protein>
    <recommendedName>
        <fullName evidence="3">F-box domain-containing protein</fullName>
    </recommendedName>
</protein>
<comment type="caution">
    <text evidence="1">The sequence shown here is derived from an EMBL/GenBank/DDBJ whole genome shotgun (WGS) entry which is preliminary data.</text>
</comment>
<keyword evidence="2" id="KW-1185">Reference proteome</keyword>
<evidence type="ECO:0008006" key="3">
    <source>
        <dbReference type="Google" id="ProtNLM"/>
    </source>
</evidence>
<dbReference type="AlphaFoldDB" id="A0AAD7CIC5"/>
<dbReference type="Proteomes" id="UP001221142">
    <property type="component" value="Unassembled WGS sequence"/>
</dbReference>